<reference evidence="1 2" key="1">
    <citation type="journal article" date="2022" name="Nat. Plants">
        <title>Genomes of leafy and leafless Platanthera orchids illuminate the evolution of mycoheterotrophy.</title>
        <authorList>
            <person name="Li M.H."/>
            <person name="Liu K.W."/>
            <person name="Li Z."/>
            <person name="Lu H.C."/>
            <person name="Ye Q.L."/>
            <person name="Zhang D."/>
            <person name="Wang J.Y."/>
            <person name="Li Y.F."/>
            <person name="Zhong Z.M."/>
            <person name="Liu X."/>
            <person name="Yu X."/>
            <person name="Liu D.K."/>
            <person name="Tu X.D."/>
            <person name="Liu B."/>
            <person name="Hao Y."/>
            <person name="Liao X.Y."/>
            <person name="Jiang Y.T."/>
            <person name="Sun W.H."/>
            <person name="Chen J."/>
            <person name="Chen Y.Q."/>
            <person name="Ai Y."/>
            <person name="Zhai J.W."/>
            <person name="Wu S.S."/>
            <person name="Zhou Z."/>
            <person name="Hsiao Y.Y."/>
            <person name="Wu W.L."/>
            <person name="Chen Y.Y."/>
            <person name="Lin Y.F."/>
            <person name="Hsu J.L."/>
            <person name="Li C.Y."/>
            <person name="Wang Z.W."/>
            <person name="Zhao X."/>
            <person name="Zhong W.Y."/>
            <person name="Ma X.K."/>
            <person name="Ma L."/>
            <person name="Huang J."/>
            <person name="Chen G.Z."/>
            <person name="Huang M.Z."/>
            <person name="Huang L."/>
            <person name="Peng D.H."/>
            <person name="Luo Y.B."/>
            <person name="Zou S.Q."/>
            <person name="Chen S.P."/>
            <person name="Lan S."/>
            <person name="Tsai W.C."/>
            <person name="Van de Peer Y."/>
            <person name="Liu Z.J."/>
        </authorList>
    </citation>
    <scope>NUCLEOTIDE SEQUENCE [LARGE SCALE GENOMIC DNA]</scope>
    <source>
        <strain evidence="1">Lor287</strain>
    </source>
</reference>
<dbReference type="EMBL" id="JBBWWQ010000014">
    <property type="protein sequence ID" value="KAK8930961.1"/>
    <property type="molecule type" value="Genomic_DNA"/>
</dbReference>
<dbReference type="Proteomes" id="UP001418222">
    <property type="component" value="Unassembled WGS sequence"/>
</dbReference>
<name>A0AAP0B6T9_9ASPA</name>
<sequence>MPSPAPTPAPTRAPAPTRTPTVIHTAMTSDHCVYSSFDSSFPTSSISLNFYCGVRAPFPLSSVLRHLNMHPLQFRASLLCPNHFQVIISPSQALHHF</sequence>
<evidence type="ECO:0000313" key="2">
    <source>
        <dbReference type="Proteomes" id="UP001418222"/>
    </source>
</evidence>
<proteinExistence type="predicted"/>
<dbReference type="AlphaFoldDB" id="A0AAP0B6T9"/>
<evidence type="ECO:0000313" key="1">
    <source>
        <dbReference type="EMBL" id="KAK8930961.1"/>
    </source>
</evidence>
<comment type="caution">
    <text evidence="1">The sequence shown here is derived from an EMBL/GenBank/DDBJ whole genome shotgun (WGS) entry which is preliminary data.</text>
</comment>
<protein>
    <submittedName>
        <fullName evidence="1">Uncharacterized protein</fullName>
    </submittedName>
</protein>
<accession>A0AAP0B6T9</accession>
<gene>
    <name evidence="1" type="ORF">KSP39_PZI016353</name>
</gene>
<keyword evidence="2" id="KW-1185">Reference proteome</keyword>
<organism evidence="1 2">
    <name type="scientific">Platanthera zijinensis</name>
    <dbReference type="NCBI Taxonomy" id="2320716"/>
    <lineage>
        <taxon>Eukaryota</taxon>
        <taxon>Viridiplantae</taxon>
        <taxon>Streptophyta</taxon>
        <taxon>Embryophyta</taxon>
        <taxon>Tracheophyta</taxon>
        <taxon>Spermatophyta</taxon>
        <taxon>Magnoliopsida</taxon>
        <taxon>Liliopsida</taxon>
        <taxon>Asparagales</taxon>
        <taxon>Orchidaceae</taxon>
        <taxon>Orchidoideae</taxon>
        <taxon>Orchideae</taxon>
        <taxon>Orchidinae</taxon>
        <taxon>Platanthera</taxon>
    </lineage>
</organism>